<dbReference type="EMBL" id="LR738855">
    <property type="protein sequence ID" value="VZH84288.1"/>
    <property type="molecule type" value="Genomic_DNA"/>
</dbReference>
<dbReference type="InterPro" id="IPR018076">
    <property type="entry name" value="T2SS_GspF_dom"/>
</dbReference>
<evidence type="ECO:0000256" key="2">
    <source>
        <dbReference type="ARBA" id="ARBA00022475"/>
    </source>
</evidence>
<proteinExistence type="predicted"/>
<feature type="domain" description="Type II secretion system protein GspF" evidence="7">
    <location>
        <begin position="58"/>
        <end position="180"/>
    </location>
</feature>
<keyword evidence="3 6" id="KW-0812">Transmembrane</keyword>
<evidence type="ECO:0000256" key="6">
    <source>
        <dbReference type="SAM" id="Phobius"/>
    </source>
</evidence>
<evidence type="ECO:0000313" key="9">
    <source>
        <dbReference type="Proteomes" id="UP000423525"/>
    </source>
</evidence>
<evidence type="ECO:0000256" key="5">
    <source>
        <dbReference type="ARBA" id="ARBA00023136"/>
    </source>
</evidence>
<keyword evidence="4 6" id="KW-1133">Transmembrane helix</keyword>
<accession>A0A6I8M9T8</accession>
<name>A0A6I8M9T8_9CORY</name>
<protein>
    <submittedName>
        <fullName evidence="8">Type II secretion system F family protein</fullName>
    </submittedName>
</protein>
<evidence type="ECO:0000256" key="4">
    <source>
        <dbReference type="ARBA" id="ARBA00022989"/>
    </source>
</evidence>
<dbReference type="PANTHER" id="PTHR35007:SF3">
    <property type="entry name" value="POSSIBLE CONSERVED ALANINE RICH MEMBRANE PROTEIN"/>
    <property type="match status" value="1"/>
</dbReference>
<dbReference type="GO" id="GO:0005886">
    <property type="term" value="C:plasma membrane"/>
    <property type="evidence" value="ECO:0007669"/>
    <property type="project" value="UniProtKB-SubCell"/>
</dbReference>
<dbReference type="Proteomes" id="UP000423525">
    <property type="component" value="Chromosome"/>
</dbReference>
<organism evidence="8 9">
    <name type="scientific">Corynebacterium rouxii</name>
    <dbReference type="NCBI Taxonomy" id="2719119"/>
    <lineage>
        <taxon>Bacteria</taxon>
        <taxon>Bacillati</taxon>
        <taxon>Actinomycetota</taxon>
        <taxon>Actinomycetes</taxon>
        <taxon>Mycobacteriales</taxon>
        <taxon>Corynebacteriaceae</taxon>
        <taxon>Corynebacterium</taxon>
    </lineage>
</organism>
<reference evidence="8 9" key="1">
    <citation type="submission" date="2019-11" db="EMBL/GenBank/DDBJ databases">
        <authorList>
            <person name="Brisse S."/>
        </authorList>
    </citation>
    <scope>NUCLEOTIDE SEQUENCE [LARGE SCALE GENOMIC DNA]</scope>
    <source>
        <strain evidence="8">FRC0190</strain>
    </source>
</reference>
<keyword evidence="5 6" id="KW-0472">Membrane</keyword>
<dbReference type="AlphaFoldDB" id="A0A6I8M9T8"/>
<evidence type="ECO:0000313" key="8">
    <source>
        <dbReference type="EMBL" id="VZH84288.1"/>
    </source>
</evidence>
<dbReference type="PANTHER" id="PTHR35007">
    <property type="entry name" value="INTEGRAL MEMBRANE PROTEIN-RELATED"/>
    <property type="match status" value="1"/>
</dbReference>
<gene>
    <name evidence="8" type="ORF">FRC0190_00314</name>
</gene>
<keyword evidence="2" id="KW-1003">Cell membrane</keyword>
<dbReference type="RefSeq" id="WP_155871391.1">
    <property type="nucleotide sequence ID" value="NZ_CP168248.1"/>
</dbReference>
<feature type="transmembrane region" description="Helical" evidence="6">
    <location>
        <begin position="161"/>
        <end position="187"/>
    </location>
</feature>
<sequence length="192" mass="20023">MLSLSAFILAAAIFLTTPPPRMSTDTKLALPSWLSALMAYNQRLRTRCDYHAAAEQLDIFVATSRAGLSLAQACAAVAATTSSAADAEPWRQVAAMAFLGVPVSRACTPLANTEGLVAVVAVMRAADASGASIAAGCERIARSLRDHALDTYTAQAERTGVLIALPLTLCFLPAFFLLGLAPVAISLGMDIL</sequence>
<evidence type="ECO:0000259" key="7">
    <source>
        <dbReference type="Pfam" id="PF00482"/>
    </source>
</evidence>
<dbReference type="KEGG" id="crf:FRC0190_00314"/>
<evidence type="ECO:0000256" key="3">
    <source>
        <dbReference type="ARBA" id="ARBA00022692"/>
    </source>
</evidence>
<evidence type="ECO:0000256" key="1">
    <source>
        <dbReference type="ARBA" id="ARBA00004651"/>
    </source>
</evidence>
<dbReference type="Pfam" id="PF00482">
    <property type="entry name" value="T2SSF"/>
    <property type="match status" value="1"/>
</dbReference>
<comment type="subcellular location">
    <subcellularLocation>
        <location evidence="1">Cell membrane</location>
        <topology evidence="1">Multi-pass membrane protein</topology>
    </subcellularLocation>
</comment>